<gene>
    <name evidence="2" type="ORF">ENM11_04330</name>
</gene>
<accession>A0A7C5L7B7</accession>
<reference evidence="2" key="1">
    <citation type="journal article" date="2020" name="mSystems">
        <title>Genome- and Community-Level Interaction Insights into Carbon Utilization and Element Cycling Functions of Hydrothermarchaeota in Hydrothermal Sediment.</title>
        <authorList>
            <person name="Zhou Z."/>
            <person name="Liu Y."/>
            <person name="Xu W."/>
            <person name="Pan J."/>
            <person name="Luo Z.H."/>
            <person name="Li M."/>
        </authorList>
    </citation>
    <scope>NUCLEOTIDE SEQUENCE [LARGE SCALE GENOMIC DNA]</scope>
    <source>
        <strain evidence="2">SpSt-1056</strain>
    </source>
</reference>
<dbReference type="Pfam" id="PF25952">
    <property type="entry name" value="DUF7990"/>
    <property type="match status" value="1"/>
</dbReference>
<proteinExistence type="predicted"/>
<keyword evidence="1" id="KW-0472">Membrane</keyword>
<protein>
    <submittedName>
        <fullName evidence="2">Uncharacterized protein</fullName>
    </submittedName>
</protein>
<evidence type="ECO:0000256" key="1">
    <source>
        <dbReference type="SAM" id="Phobius"/>
    </source>
</evidence>
<keyword evidence="1" id="KW-0812">Transmembrane</keyword>
<keyword evidence="1" id="KW-1133">Transmembrane helix</keyword>
<sequence length="74" mass="8937">MFYGVALHQQVTSILKTRMYMEHMFILMIMGDMLGFPILPPYYSLRLLPYAIPNVKAWKHRFYRERDFTDVIYG</sequence>
<organism evidence="2">
    <name type="scientific">Caldiarchaeum subterraneum</name>
    <dbReference type="NCBI Taxonomy" id="311458"/>
    <lineage>
        <taxon>Archaea</taxon>
        <taxon>Nitrososphaerota</taxon>
        <taxon>Candidatus Caldarchaeales</taxon>
        <taxon>Candidatus Caldarchaeaceae</taxon>
        <taxon>Candidatus Caldarchaeum</taxon>
    </lineage>
</organism>
<dbReference type="InterPro" id="IPR058303">
    <property type="entry name" value="DUF7990"/>
</dbReference>
<comment type="caution">
    <text evidence="2">The sequence shown here is derived from an EMBL/GenBank/DDBJ whole genome shotgun (WGS) entry which is preliminary data.</text>
</comment>
<feature type="transmembrane region" description="Helical" evidence="1">
    <location>
        <begin position="24"/>
        <end position="43"/>
    </location>
</feature>
<name>A0A7C5L7B7_CALS0</name>
<evidence type="ECO:0000313" key="2">
    <source>
        <dbReference type="EMBL" id="HHK68365.1"/>
    </source>
</evidence>
<dbReference type="EMBL" id="DRWN01000029">
    <property type="protein sequence ID" value="HHK68365.1"/>
    <property type="molecule type" value="Genomic_DNA"/>
</dbReference>
<dbReference type="AlphaFoldDB" id="A0A7C5L7B7"/>